<evidence type="ECO:0000313" key="5">
    <source>
        <dbReference type="Proteomes" id="UP001629113"/>
    </source>
</evidence>
<reference evidence="4 5" key="1">
    <citation type="submission" date="2024-06" db="EMBL/GenBank/DDBJ databases">
        <title>Complete genome of Phlyctema vagabunda strain 19-DSS-EL-015.</title>
        <authorList>
            <person name="Fiorenzani C."/>
        </authorList>
    </citation>
    <scope>NUCLEOTIDE SEQUENCE [LARGE SCALE GENOMIC DNA]</scope>
    <source>
        <strain evidence="4 5">19-DSS-EL-015</strain>
    </source>
</reference>
<organism evidence="4 5">
    <name type="scientific">Phlyctema vagabunda</name>
    <dbReference type="NCBI Taxonomy" id="108571"/>
    <lineage>
        <taxon>Eukaryota</taxon>
        <taxon>Fungi</taxon>
        <taxon>Dikarya</taxon>
        <taxon>Ascomycota</taxon>
        <taxon>Pezizomycotina</taxon>
        <taxon>Leotiomycetes</taxon>
        <taxon>Helotiales</taxon>
        <taxon>Dermateaceae</taxon>
        <taxon>Phlyctema</taxon>
    </lineage>
</organism>
<feature type="region of interest" description="Disordered" evidence="2">
    <location>
        <begin position="226"/>
        <end position="258"/>
    </location>
</feature>
<dbReference type="Pfam" id="PF13523">
    <property type="entry name" value="Acetyltransf_8"/>
    <property type="match status" value="1"/>
</dbReference>
<sequence length="519" mass="58294">MAPTPAVVRLPNGQTLTVAPVFGGYFFRFNDLNIHSNTFPPGWTVILQSEDYSDEHLTEEDGADHAELSGMPNQRRHHIHPYRTPTLHNDNLFISSISSPSNSDYKPPTSPTRAIAMMLWASLYWYFHQQEPSPYLTTEASKNTPDEGKPKGEWRINIKREGVFRGRNLVQKLERMGLISSEDSTVGTSLEEHGPEGWSEMFTSRRNFWQMPATLFLFTLSPSQMSHASPPSPYGSRPSSPVRGEVNRNHSPSKRDSLEAGQILSPGLWSPSSSGPFSSGSHLPTYFPPTPLQYTMSKGTRHPIRSKPPRQGETFYTRYVPSVGQYLSFRTASLSDRPVAFNGPTFTTGTYNSHRASTSLSSIPSHLSATSLSENPPSPLLGALESSETRQMTDLQLLHKWMNNPRVSKFWGCAGPQEVQTEFLTTNLKSKHSFPVIGLWDGQPFGYFELYWVKEDGLGKYLGGDAGDYDRGFHVLVGEEEFRGKARVQAWITSLAHWAFCVDYRTNNVVLEPRVDNER</sequence>
<dbReference type="InterPro" id="IPR019432">
    <property type="entry name" value="Acyltransferase_MbtK/IucB-like"/>
</dbReference>
<dbReference type="SUPFAM" id="SSF55729">
    <property type="entry name" value="Acyl-CoA N-acyltransferases (Nat)"/>
    <property type="match status" value="1"/>
</dbReference>
<comment type="caution">
    <text evidence="4">The sequence shown here is derived from an EMBL/GenBank/DDBJ whole genome shotgun (WGS) entry which is preliminary data.</text>
</comment>
<feature type="compositionally biased region" description="Basic and acidic residues" evidence="2">
    <location>
        <begin position="245"/>
        <end position="258"/>
    </location>
</feature>
<accession>A0ABR4PTU1</accession>
<evidence type="ECO:0000256" key="1">
    <source>
        <dbReference type="ARBA" id="ARBA00009893"/>
    </source>
</evidence>
<gene>
    <name evidence="4" type="ORF">PVAG01_00193</name>
</gene>
<feature type="domain" description="Acyltransferase MbtK/IucB-like conserved" evidence="3">
    <location>
        <begin position="388"/>
        <end position="434"/>
    </location>
</feature>
<proteinExistence type="inferred from homology"/>
<protein>
    <recommendedName>
        <fullName evidence="3">Acyltransferase MbtK/IucB-like conserved domain-containing protein</fullName>
    </recommendedName>
</protein>
<dbReference type="SMART" id="SM01006">
    <property type="entry name" value="AlcB"/>
    <property type="match status" value="1"/>
</dbReference>
<dbReference type="PANTHER" id="PTHR31438:SF1">
    <property type="entry name" value="LYSINE N-ACYLTRANSFERASE C17G9.06C-RELATED"/>
    <property type="match status" value="1"/>
</dbReference>
<dbReference type="PANTHER" id="PTHR31438">
    <property type="entry name" value="LYSINE N-ACYLTRANSFERASE C17G9.06C-RELATED"/>
    <property type="match status" value="1"/>
</dbReference>
<evidence type="ECO:0000256" key="2">
    <source>
        <dbReference type="SAM" id="MobiDB-lite"/>
    </source>
</evidence>
<evidence type="ECO:0000313" key="4">
    <source>
        <dbReference type="EMBL" id="KAL3426684.1"/>
    </source>
</evidence>
<dbReference type="EMBL" id="JBFCZG010000001">
    <property type="protein sequence ID" value="KAL3426684.1"/>
    <property type="molecule type" value="Genomic_DNA"/>
</dbReference>
<keyword evidence="5" id="KW-1185">Reference proteome</keyword>
<name>A0ABR4PTU1_9HELO</name>
<evidence type="ECO:0000259" key="3">
    <source>
        <dbReference type="SMART" id="SM01006"/>
    </source>
</evidence>
<dbReference type="Gene3D" id="3.40.630.30">
    <property type="match status" value="1"/>
</dbReference>
<dbReference type="InterPro" id="IPR016181">
    <property type="entry name" value="Acyl_CoA_acyltransferase"/>
</dbReference>
<comment type="similarity">
    <text evidence="1">Belongs to the lysine N-acyltransferase MbtK family.</text>
</comment>
<dbReference type="Proteomes" id="UP001629113">
    <property type="component" value="Unassembled WGS sequence"/>
</dbReference>